<name>A0AA39GET7_SARSR</name>
<dbReference type="Proteomes" id="UP001175261">
    <property type="component" value="Unassembled WGS sequence"/>
</dbReference>
<evidence type="ECO:0000313" key="3">
    <source>
        <dbReference type="Proteomes" id="UP001175261"/>
    </source>
</evidence>
<reference evidence="2" key="1">
    <citation type="submission" date="2022-10" db="EMBL/GenBank/DDBJ databases">
        <title>Determination and structural analysis of whole genome sequence of Sarocladium strictum F4-1.</title>
        <authorList>
            <person name="Hu L."/>
            <person name="Jiang Y."/>
        </authorList>
    </citation>
    <scope>NUCLEOTIDE SEQUENCE</scope>
    <source>
        <strain evidence="2">F4-1</strain>
    </source>
</reference>
<feature type="region of interest" description="Disordered" evidence="1">
    <location>
        <begin position="197"/>
        <end position="217"/>
    </location>
</feature>
<sequence>MSYSTLTTLTTTLSDGSTSVYPWYYYVPIPTVISIPPVTTTEIPIWGFSLNTSATDGTALLTSSVQPPPMVVTVTPVLNGTTSIIGATATSTSSGAVVIWQGKTDILPPGTATLGGSTTIIGGITLPPHVTTLTPNPHPTTVQTTPDPVINPKTIPWTSGKPPGPTSRPGCPGCGLPCLLFCDPDCPFCPPGVFGNPNGDGDGDDDDDNTSSSASTSEAASATVLAAEDIGDEFAPLVTDSALLASLFTLDIAAWDSLYPDTPVFPSTTTTTSSTSTAVTTTAVPSPSAECYLWVSASQDITQDHLTNSLRSPPDQDFIAYEIEIFNIQGWASDSGAELREQESGCGALTFWTWHDTTDDKAAYVSFDLPTLIKAGCVQRAIVSAGGPKLSCQGKGNTFRVEEPGSAEVKNAAPPVSGLTEEKLGELVKVYGNHSDERRAYVPMDWGETEAASTTLAFSPWK</sequence>
<evidence type="ECO:0000313" key="2">
    <source>
        <dbReference type="EMBL" id="KAK0385664.1"/>
    </source>
</evidence>
<dbReference type="EMBL" id="JAPDFR010000006">
    <property type="protein sequence ID" value="KAK0385664.1"/>
    <property type="molecule type" value="Genomic_DNA"/>
</dbReference>
<proteinExistence type="predicted"/>
<evidence type="ECO:0000256" key="1">
    <source>
        <dbReference type="SAM" id="MobiDB-lite"/>
    </source>
</evidence>
<protein>
    <submittedName>
        <fullName evidence="2">Uncharacterized protein</fullName>
    </submittedName>
</protein>
<keyword evidence="3" id="KW-1185">Reference proteome</keyword>
<gene>
    <name evidence="2" type="ORF">NLU13_6841</name>
</gene>
<feature type="region of interest" description="Disordered" evidence="1">
    <location>
        <begin position="139"/>
        <end position="169"/>
    </location>
</feature>
<accession>A0AA39GET7</accession>
<organism evidence="2 3">
    <name type="scientific">Sarocladium strictum</name>
    <name type="common">Black bundle disease fungus</name>
    <name type="synonym">Acremonium strictum</name>
    <dbReference type="NCBI Taxonomy" id="5046"/>
    <lineage>
        <taxon>Eukaryota</taxon>
        <taxon>Fungi</taxon>
        <taxon>Dikarya</taxon>
        <taxon>Ascomycota</taxon>
        <taxon>Pezizomycotina</taxon>
        <taxon>Sordariomycetes</taxon>
        <taxon>Hypocreomycetidae</taxon>
        <taxon>Hypocreales</taxon>
        <taxon>Sarocladiaceae</taxon>
        <taxon>Sarocladium</taxon>
    </lineage>
</organism>
<dbReference type="AlphaFoldDB" id="A0AA39GET7"/>
<comment type="caution">
    <text evidence="2">The sequence shown here is derived from an EMBL/GenBank/DDBJ whole genome shotgun (WGS) entry which is preliminary data.</text>
</comment>